<evidence type="ECO:0000313" key="4">
    <source>
        <dbReference type="EMBL" id="WQE04879.1"/>
    </source>
</evidence>
<name>A0ABZ0X034_9GAMM</name>
<evidence type="ECO:0000256" key="1">
    <source>
        <dbReference type="SAM" id="Coils"/>
    </source>
</evidence>
<sequence>MMLTLDWLMVSIIIVAIVFIGFLIFKLINNGKDDEVYEQLRQMQQDLTNAKAQFLQEKLKMSDEFHKQLEQKIVQITNLEQQIVQLNHQHRLNTEKAIITAQKRSANTQRNVIKGQMAERFAPFMSGFEYYPADCRFLGEPIDYVIFHNVHACADDAVDLSEVAIVFLEIKTGSAKLNKRQEIIKRAIMNGQIKFETLRINNDNPVVYKDNHNSTPSSHCYDQTQDDLRVGQKWTEEEDERLVEAFDKGLEIKELAQLHGRKYGGIRSRLKKLGKIE</sequence>
<accession>A0ABZ0X034</accession>
<feature type="domain" description="Holliday junction resolvase-related" evidence="3">
    <location>
        <begin position="40"/>
        <end position="199"/>
    </location>
</feature>
<dbReference type="RefSeq" id="WP_114800955.1">
    <property type="nucleotide sequence ID" value="NZ_CP139961.1"/>
</dbReference>
<proteinExistence type="predicted"/>
<keyword evidence="5" id="KW-1185">Reference proteome</keyword>
<keyword evidence="1" id="KW-0175">Coiled coil</keyword>
<dbReference type="Pfam" id="PF10107">
    <property type="entry name" value="Endonuc_Holl"/>
    <property type="match status" value="1"/>
</dbReference>
<feature type="transmembrane region" description="Helical" evidence="2">
    <location>
        <begin position="7"/>
        <end position="28"/>
    </location>
</feature>
<evidence type="ECO:0000313" key="5">
    <source>
        <dbReference type="Proteomes" id="UP001324384"/>
    </source>
</evidence>
<protein>
    <submittedName>
        <fullName evidence="4">Holliday junction resolvase-like protein</fullName>
    </submittedName>
</protein>
<evidence type="ECO:0000256" key="2">
    <source>
        <dbReference type="SAM" id="Phobius"/>
    </source>
</evidence>
<keyword evidence="2" id="KW-0472">Membrane</keyword>
<feature type="coiled-coil region" evidence="1">
    <location>
        <begin position="33"/>
        <end position="89"/>
    </location>
</feature>
<evidence type="ECO:0000259" key="3">
    <source>
        <dbReference type="Pfam" id="PF10107"/>
    </source>
</evidence>
<dbReference type="EMBL" id="CP139961">
    <property type="protein sequence ID" value="WQE04879.1"/>
    <property type="molecule type" value="Genomic_DNA"/>
</dbReference>
<dbReference type="Proteomes" id="UP001324384">
    <property type="component" value="Chromosome"/>
</dbReference>
<keyword evidence="2" id="KW-0812">Transmembrane</keyword>
<gene>
    <name evidence="4" type="ORF">U0021_04705</name>
</gene>
<reference evidence="4 5" key="1">
    <citation type="submission" date="2023-12" db="EMBL/GenBank/DDBJ databases">
        <title>Genome sequencing and assembly of bacterial species from a model synthetic community.</title>
        <authorList>
            <person name="Hogle S.L."/>
        </authorList>
    </citation>
    <scope>NUCLEOTIDE SEQUENCE [LARGE SCALE GENOMIC DNA]</scope>
    <source>
        <strain evidence="4 5">HAMBI_2792</strain>
    </source>
</reference>
<organism evidence="4 5">
    <name type="scientific">Moraxella canis</name>
    <dbReference type="NCBI Taxonomy" id="90239"/>
    <lineage>
        <taxon>Bacteria</taxon>
        <taxon>Pseudomonadati</taxon>
        <taxon>Pseudomonadota</taxon>
        <taxon>Gammaproteobacteria</taxon>
        <taxon>Moraxellales</taxon>
        <taxon>Moraxellaceae</taxon>
        <taxon>Moraxella</taxon>
    </lineage>
</organism>
<dbReference type="InterPro" id="IPR019287">
    <property type="entry name" value="Hday_junct_resolvase-rel_dom"/>
</dbReference>
<keyword evidence="2" id="KW-1133">Transmembrane helix</keyword>